<dbReference type="RefSeq" id="WP_199286989.1">
    <property type="nucleotide sequence ID" value="NZ_QASN01000009.1"/>
</dbReference>
<accession>A0A2T5PBR4</accession>
<dbReference type="InterPro" id="IPR041127">
    <property type="entry name" value="PET_hydrolase/cutinase-like"/>
</dbReference>
<dbReference type="AlphaFoldDB" id="A0A2T5PBR4"/>
<evidence type="ECO:0000313" key="3">
    <source>
        <dbReference type="Proteomes" id="UP000244064"/>
    </source>
</evidence>
<evidence type="ECO:0000313" key="2">
    <source>
        <dbReference type="EMBL" id="PTU75194.1"/>
    </source>
</evidence>
<dbReference type="Pfam" id="PF12740">
    <property type="entry name" value="PETase"/>
    <property type="match status" value="1"/>
</dbReference>
<comment type="caution">
    <text evidence="2">The sequence shown here is derived from an EMBL/GenBank/DDBJ whole genome shotgun (WGS) entry which is preliminary data.</text>
</comment>
<proteinExistence type="predicted"/>
<sequence length="229" mass="24461">YPCNLSGTAPATTLTGGYTNTKEDMYWLADHLSSHGYIVITMTPNNNLGLPPGWATAHKGGIDKLKSENSRFGSAIRNKVDTTKLGIMGFSMGGGGTLLAAGDLGTQIKTAVPLAPWLGVSIPSYRNIKAKTLIISGASDTVAFPGTIAGYYNNLPAITKGLAEVRGASHLDWFGLTASSTQQTRFKTLTTAWLKTYLTGDTSYQTYFNGSAHNSNVSAGWYTQYKYVP</sequence>
<dbReference type="Proteomes" id="UP000244064">
    <property type="component" value="Unassembled WGS sequence"/>
</dbReference>
<dbReference type="EMBL" id="QASN01000009">
    <property type="protein sequence ID" value="PTU75194.1"/>
    <property type="molecule type" value="Genomic_DNA"/>
</dbReference>
<organism evidence="2 3">
    <name type="scientific">Pseudomonas mangrovi</name>
    <dbReference type="NCBI Taxonomy" id="2161748"/>
    <lineage>
        <taxon>Bacteria</taxon>
        <taxon>Pseudomonadati</taxon>
        <taxon>Pseudomonadota</taxon>
        <taxon>Gammaproteobacteria</taxon>
        <taxon>Pseudomonadales</taxon>
        <taxon>Pseudomonadaceae</taxon>
        <taxon>Pseudomonas</taxon>
    </lineage>
</organism>
<protein>
    <recommendedName>
        <fullName evidence="1">PET hydrolase/cutinase-like domain-containing protein</fullName>
    </recommendedName>
</protein>
<feature type="domain" description="PET hydrolase/cutinase-like" evidence="1">
    <location>
        <begin position="1"/>
        <end position="216"/>
    </location>
</feature>
<keyword evidence="3" id="KW-1185">Reference proteome</keyword>
<dbReference type="InterPro" id="IPR029058">
    <property type="entry name" value="AB_hydrolase_fold"/>
</dbReference>
<gene>
    <name evidence="2" type="ORF">DBO85_05790</name>
</gene>
<name>A0A2T5PBR4_9PSED</name>
<evidence type="ECO:0000259" key="1">
    <source>
        <dbReference type="Pfam" id="PF12740"/>
    </source>
</evidence>
<dbReference type="SUPFAM" id="SSF53474">
    <property type="entry name" value="alpha/beta-Hydrolases"/>
    <property type="match status" value="1"/>
</dbReference>
<dbReference type="Gene3D" id="3.40.50.1820">
    <property type="entry name" value="alpha/beta hydrolase"/>
    <property type="match status" value="1"/>
</dbReference>
<reference evidence="2 3" key="1">
    <citation type="submission" date="2018-04" db="EMBL/GenBank/DDBJ databases">
        <title>Pseudomonas sp. nov., isolated from mangrove soil.</title>
        <authorList>
            <person name="Chen C."/>
        </authorList>
    </citation>
    <scope>NUCLEOTIDE SEQUENCE [LARGE SCALE GENOMIC DNA]</scope>
    <source>
        <strain evidence="2 3">TC-11</strain>
    </source>
</reference>
<feature type="non-terminal residue" evidence="2">
    <location>
        <position position="1"/>
    </location>
</feature>